<feature type="domain" description="TNFR-Cys" evidence="1">
    <location>
        <begin position="253"/>
        <end position="288"/>
    </location>
</feature>
<dbReference type="GO" id="GO:0009986">
    <property type="term" value="C:cell surface"/>
    <property type="evidence" value="ECO:0007669"/>
    <property type="project" value="TreeGrafter"/>
</dbReference>
<dbReference type="InterPro" id="IPR011641">
    <property type="entry name" value="Tyr-kin_ephrin_A/B_rcpt-like"/>
</dbReference>
<dbReference type="Proteomes" id="UP000256970">
    <property type="component" value="Unassembled WGS sequence"/>
</dbReference>
<proteinExistence type="predicted"/>
<dbReference type="InterPro" id="IPR052071">
    <property type="entry name" value="SCUB_EGF-like_domain"/>
</dbReference>
<dbReference type="Pfam" id="PF07699">
    <property type="entry name" value="Ephrin_rec_like"/>
    <property type="match status" value="3"/>
</dbReference>
<accession>A0A383VSU3</accession>
<evidence type="ECO:0000259" key="1">
    <source>
        <dbReference type="SMART" id="SM00208"/>
    </source>
</evidence>
<dbReference type="AlphaFoldDB" id="A0A383VSU3"/>
<dbReference type="SMART" id="SM00208">
    <property type="entry name" value="TNFR"/>
    <property type="match status" value="2"/>
</dbReference>
<dbReference type="SUPFAM" id="SSF57184">
    <property type="entry name" value="Growth factor receptor domain"/>
    <property type="match status" value="1"/>
</dbReference>
<dbReference type="PANTHER" id="PTHR24046:SF5">
    <property type="entry name" value="EGF-LIKE DOMAIN-CONTAINING PROTEIN"/>
    <property type="match status" value="1"/>
</dbReference>
<dbReference type="EMBL" id="FNXT01000847">
    <property type="protein sequence ID" value="SZX68251.1"/>
    <property type="molecule type" value="Genomic_DNA"/>
</dbReference>
<gene>
    <name evidence="2" type="ORF">BQ4739_LOCUS8619</name>
</gene>
<dbReference type="InterPro" id="IPR001368">
    <property type="entry name" value="TNFR/NGFR_Cys_rich_reg"/>
</dbReference>
<dbReference type="GO" id="GO:0007165">
    <property type="term" value="P:signal transduction"/>
    <property type="evidence" value="ECO:0007669"/>
    <property type="project" value="TreeGrafter"/>
</dbReference>
<evidence type="ECO:0000313" key="2">
    <source>
        <dbReference type="EMBL" id="SZX68251.1"/>
    </source>
</evidence>
<feature type="domain" description="TNFR-Cys" evidence="1">
    <location>
        <begin position="585"/>
        <end position="620"/>
    </location>
</feature>
<dbReference type="GO" id="GO:0005615">
    <property type="term" value="C:extracellular space"/>
    <property type="evidence" value="ECO:0007669"/>
    <property type="project" value="TreeGrafter"/>
</dbReference>
<dbReference type="InterPro" id="IPR009030">
    <property type="entry name" value="Growth_fac_rcpt_cys_sf"/>
</dbReference>
<evidence type="ECO:0000313" key="3">
    <source>
        <dbReference type="Proteomes" id="UP000256970"/>
    </source>
</evidence>
<protein>
    <recommendedName>
        <fullName evidence="1">TNFR-Cys domain-containing protein</fullName>
    </recommendedName>
</protein>
<name>A0A383VSU3_TETOB</name>
<dbReference type="PANTHER" id="PTHR24046">
    <property type="entry name" value="SIGNAL PEPTIDE, CUB AND EGF-LIKE DOMAIN-CONTAINING"/>
    <property type="match status" value="1"/>
</dbReference>
<keyword evidence="3" id="KW-1185">Reference proteome</keyword>
<reference evidence="2 3" key="1">
    <citation type="submission" date="2016-10" db="EMBL/GenBank/DDBJ databases">
        <authorList>
            <person name="Cai Z."/>
        </authorList>
    </citation>
    <scope>NUCLEOTIDE SEQUENCE [LARGE SCALE GENOMIC DNA]</scope>
</reference>
<dbReference type="SMART" id="SM01411">
    <property type="entry name" value="Ephrin_rec_like"/>
    <property type="match status" value="8"/>
</dbReference>
<dbReference type="Gene3D" id="2.10.50.10">
    <property type="entry name" value="Tumor Necrosis Factor Receptor, subunit A, domain 2"/>
    <property type="match status" value="2"/>
</dbReference>
<dbReference type="STRING" id="3088.A0A383VSU3"/>
<sequence length="793" mass="83788">MAATATRECSTVHRACSRCKQVSANPETLAQQLAAANELGSYTKPNTTSSSSSSKVKTVTVLVCTACQPGYALRRTDPYPMRCDCAPGLAPDGAGGCMPCPKGRFWLFAMPQGQDLACAALAVSLPVGGCCLPCPNGKTCSGPVKTEKGVVTGSSDPSACPMGLTTITQGARSKMQCMTLPGYGRRSNREPGTGALALESELCSLGTYNSGGNTGGCQQCGNAMTTRSEGSAKKEECVAPKGHFTYNGIAKKCQKGTYSSDFNDQSFCTKCPKGMTTTVEGSIDATDCSYAQRGMFVSTNGEGVECPVDTYNDAERMDTSCIVCPFGLKTETTGSEGVAMCLAPPGWELREWEGALTITPCRQGWYKDGWNKNPCVPCGQNIDTDGEGTPSVDGCFIPPGYGSVVDQNGTVRAELCVQNRFGYNGRMYQIQSAFCQACDTNTFTRDVLTGIPAVAGYTVPEDCLVMPGWGIDITLTAVPCKIGTYNEGLNRKLCQPCPTLFTTLWERANSSSHCVIKPGWAMDTALNLPKPCDLGSFSTGGSLADPGGVCRPCPPGYTTQTDQSIAEWECNVCIAGHGSASCSYCPYDTFSTGGHHTELNCWPCPAGTTSSRMAEDDTRCLATMVDADNDYFPLSDGSKWMTQAGVESGMACNRACDDNAACILYRFSSNVNGPPACQLLLEDPAGQQLIGLKAGGGMDYVMYTVDEDLAVGALLAEHADKTPEQCMAACATNGCELVSLALPNMPDAPGACKLYKSVSDADWVGMHHVQGNKLFSDGFVRERIPGNTIVGEL</sequence>
<organism evidence="2 3">
    <name type="scientific">Tetradesmus obliquus</name>
    <name type="common">Green alga</name>
    <name type="synonym">Acutodesmus obliquus</name>
    <dbReference type="NCBI Taxonomy" id="3088"/>
    <lineage>
        <taxon>Eukaryota</taxon>
        <taxon>Viridiplantae</taxon>
        <taxon>Chlorophyta</taxon>
        <taxon>core chlorophytes</taxon>
        <taxon>Chlorophyceae</taxon>
        <taxon>CS clade</taxon>
        <taxon>Sphaeropleales</taxon>
        <taxon>Scenedesmaceae</taxon>
        <taxon>Tetradesmus</taxon>
    </lineage>
</organism>